<dbReference type="EMBL" id="JAXIOK010000016">
    <property type="protein sequence ID" value="KAK4752439.1"/>
    <property type="molecule type" value="Genomic_DNA"/>
</dbReference>
<reference evidence="2 3" key="1">
    <citation type="journal article" date="2023" name="Hortic Res">
        <title>Pangenome of water caltrop reveals structural variations and asymmetric subgenome divergence after allopolyploidization.</title>
        <authorList>
            <person name="Zhang X."/>
            <person name="Chen Y."/>
            <person name="Wang L."/>
            <person name="Yuan Y."/>
            <person name="Fang M."/>
            <person name="Shi L."/>
            <person name="Lu R."/>
            <person name="Comes H.P."/>
            <person name="Ma Y."/>
            <person name="Chen Y."/>
            <person name="Huang G."/>
            <person name="Zhou Y."/>
            <person name="Zheng Z."/>
            <person name="Qiu Y."/>
        </authorList>
    </citation>
    <scope>NUCLEOTIDE SEQUENCE [LARGE SCALE GENOMIC DNA]</scope>
    <source>
        <tissue evidence="2">Roots</tissue>
    </source>
</reference>
<dbReference type="Pfam" id="PF14617">
    <property type="entry name" value="CMS1"/>
    <property type="match status" value="1"/>
</dbReference>
<dbReference type="GO" id="GO:0005634">
    <property type="term" value="C:nucleus"/>
    <property type="evidence" value="ECO:0007669"/>
    <property type="project" value="TreeGrafter"/>
</dbReference>
<dbReference type="AlphaFoldDB" id="A0AAN7JRR3"/>
<name>A0AAN7JRR3_9MYRT</name>
<dbReference type="Gene3D" id="3.40.50.300">
    <property type="entry name" value="P-loop containing nucleotide triphosphate hydrolases"/>
    <property type="match status" value="1"/>
</dbReference>
<evidence type="ECO:0008006" key="4">
    <source>
        <dbReference type="Google" id="ProtNLM"/>
    </source>
</evidence>
<dbReference type="InterPro" id="IPR032704">
    <property type="entry name" value="Cms1"/>
</dbReference>
<evidence type="ECO:0000256" key="1">
    <source>
        <dbReference type="SAM" id="MobiDB-lite"/>
    </source>
</evidence>
<sequence length="303" mass="34106">MMGSRKPQRSAKPSLRNPSGSLSSANKPTFKKEKKKPTKSNASDSKSKKRDKKKPKQGQKRPNDGVADGISLNNDHDLQPMTVSDQLKFFVDHYQSANNVQFSSLELEAINENCILNLRPGSDKDDKSLGKQIKAAFGSSWKEVLYEKNLIEGKFDPGSPVILILATSAIRAIEVLRGFRSLTTECHAAKLFAKHIKVEEQVASLKSRVNIAGGTPSRIKKLIELEALGLSRLSILFIDLHVDVKGYSLLTLPQVSDEFWDLYKNYFHQRLLDGNTRLCFYRLNQSIAKMRQKRAPEELIHTK</sequence>
<proteinExistence type="predicted"/>
<evidence type="ECO:0000313" key="3">
    <source>
        <dbReference type="Proteomes" id="UP001345219"/>
    </source>
</evidence>
<keyword evidence="3" id="KW-1185">Reference proteome</keyword>
<protein>
    <recommendedName>
        <fullName evidence="4">Protein CMSS1</fullName>
    </recommendedName>
</protein>
<dbReference type="PANTHER" id="PTHR24030">
    <property type="entry name" value="PROTEIN CMSS1"/>
    <property type="match status" value="1"/>
</dbReference>
<evidence type="ECO:0000313" key="2">
    <source>
        <dbReference type="EMBL" id="KAK4752439.1"/>
    </source>
</evidence>
<gene>
    <name evidence="2" type="ORF">SAY87_021237</name>
</gene>
<accession>A0AAN7JRR3</accession>
<organism evidence="2 3">
    <name type="scientific">Trapa incisa</name>
    <dbReference type="NCBI Taxonomy" id="236973"/>
    <lineage>
        <taxon>Eukaryota</taxon>
        <taxon>Viridiplantae</taxon>
        <taxon>Streptophyta</taxon>
        <taxon>Embryophyta</taxon>
        <taxon>Tracheophyta</taxon>
        <taxon>Spermatophyta</taxon>
        <taxon>Magnoliopsida</taxon>
        <taxon>eudicotyledons</taxon>
        <taxon>Gunneridae</taxon>
        <taxon>Pentapetalae</taxon>
        <taxon>rosids</taxon>
        <taxon>malvids</taxon>
        <taxon>Myrtales</taxon>
        <taxon>Lythraceae</taxon>
        <taxon>Trapa</taxon>
    </lineage>
</organism>
<feature type="region of interest" description="Disordered" evidence="1">
    <location>
        <begin position="1"/>
        <end position="78"/>
    </location>
</feature>
<comment type="caution">
    <text evidence="2">The sequence shown here is derived from an EMBL/GenBank/DDBJ whole genome shotgun (WGS) entry which is preliminary data.</text>
</comment>
<feature type="compositionally biased region" description="Polar residues" evidence="1">
    <location>
        <begin position="16"/>
        <end position="26"/>
    </location>
</feature>
<dbReference type="Proteomes" id="UP001345219">
    <property type="component" value="Chromosome 16"/>
</dbReference>
<feature type="compositionally biased region" description="Basic residues" evidence="1">
    <location>
        <begin position="47"/>
        <end position="59"/>
    </location>
</feature>
<dbReference type="GO" id="GO:0030686">
    <property type="term" value="C:90S preribosome"/>
    <property type="evidence" value="ECO:0007669"/>
    <property type="project" value="TreeGrafter"/>
</dbReference>
<dbReference type="InterPro" id="IPR027417">
    <property type="entry name" value="P-loop_NTPase"/>
</dbReference>
<dbReference type="PANTHER" id="PTHR24030:SF0">
    <property type="entry name" value="PROTEIN CMSS1"/>
    <property type="match status" value="1"/>
</dbReference>